<dbReference type="AlphaFoldDB" id="A0A0P1AHK1"/>
<dbReference type="Proteomes" id="UP000054928">
    <property type="component" value="Unassembled WGS sequence"/>
</dbReference>
<organism evidence="1 2">
    <name type="scientific">Plasmopara halstedii</name>
    <name type="common">Downy mildew of sunflower</name>
    <dbReference type="NCBI Taxonomy" id="4781"/>
    <lineage>
        <taxon>Eukaryota</taxon>
        <taxon>Sar</taxon>
        <taxon>Stramenopiles</taxon>
        <taxon>Oomycota</taxon>
        <taxon>Peronosporomycetes</taxon>
        <taxon>Peronosporales</taxon>
        <taxon>Peronosporaceae</taxon>
        <taxon>Plasmopara</taxon>
    </lineage>
</organism>
<name>A0A0P1AHK1_PLAHL</name>
<keyword evidence="2" id="KW-1185">Reference proteome</keyword>
<evidence type="ECO:0000313" key="2">
    <source>
        <dbReference type="Proteomes" id="UP000054928"/>
    </source>
</evidence>
<evidence type="ECO:0000313" key="1">
    <source>
        <dbReference type="EMBL" id="CEG40167.1"/>
    </source>
</evidence>
<accession>A0A0P1AHK1</accession>
<proteinExistence type="predicted"/>
<protein>
    <submittedName>
        <fullName evidence="1">Uncharacterized protein</fullName>
    </submittedName>
</protein>
<sequence>MGRKHEKPCFRAKSGLVIFQDWHLWQNDYSHRRRRRALSFKTSAVWRLGFQLACKLEKLKMTSRCHLILKPLPCQFKS</sequence>
<dbReference type="RefSeq" id="XP_024576536.1">
    <property type="nucleotide sequence ID" value="XM_024725795.1"/>
</dbReference>
<dbReference type="EMBL" id="CCYD01000468">
    <property type="protein sequence ID" value="CEG40167.1"/>
    <property type="molecule type" value="Genomic_DNA"/>
</dbReference>
<dbReference type="GeneID" id="36405435"/>
<reference evidence="2" key="1">
    <citation type="submission" date="2014-09" db="EMBL/GenBank/DDBJ databases">
        <authorList>
            <person name="Sharma Rahul"/>
            <person name="Thines Marco"/>
        </authorList>
    </citation>
    <scope>NUCLEOTIDE SEQUENCE [LARGE SCALE GENOMIC DNA]</scope>
</reference>